<dbReference type="EMBL" id="QNUH01000004">
    <property type="protein sequence ID" value="REC79433.1"/>
    <property type="molecule type" value="Genomic_DNA"/>
</dbReference>
<reference evidence="1 2" key="1">
    <citation type="journal article" date="2010" name="Syst. Appl. Microbiol.">
        <title>Four new species of Chryseobacterium from the rhizosphere of coastal sand dune plants, Chryseobacterium elymi sp. nov., Chryseobacterium hagamense sp. nov., Chryseobacterium lathyri sp. nov. and Chryseobacterium rhizosphaerae sp. nov.</title>
        <authorList>
            <person name="Cho S.H."/>
            <person name="Lee K.S."/>
            <person name="Shin D.S."/>
            <person name="Han J.H."/>
            <person name="Park K.S."/>
            <person name="Lee C.H."/>
            <person name="Park K.H."/>
            <person name="Kim S.B."/>
        </authorList>
    </citation>
    <scope>NUCLEOTIDE SEQUENCE [LARGE SCALE GENOMIC DNA]</scope>
    <source>
        <strain evidence="1 2">KCTC 22547</strain>
    </source>
</reference>
<sequence>MEDTIGSSFDSTAGQIFRITYKNRDFQIRLLKRGISKDDTQVDLLLDGVIQKLVNRDKAWFFENSDADQELAKDIWRAISLRYRL</sequence>
<dbReference type="AlphaFoldDB" id="A0A3D9DN84"/>
<gene>
    <name evidence="1" type="ORF">DRF60_06315</name>
</gene>
<comment type="caution">
    <text evidence="1">The sequence shown here is derived from an EMBL/GenBank/DDBJ whole genome shotgun (WGS) entry which is preliminary data.</text>
</comment>
<name>A0A3D9DN84_9FLAO</name>
<evidence type="ECO:0000313" key="2">
    <source>
        <dbReference type="Proteomes" id="UP000257030"/>
    </source>
</evidence>
<organism evidence="1 2">
    <name type="scientific">Chryseobacterium elymi</name>
    <dbReference type="NCBI Taxonomy" id="395936"/>
    <lineage>
        <taxon>Bacteria</taxon>
        <taxon>Pseudomonadati</taxon>
        <taxon>Bacteroidota</taxon>
        <taxon>Flavobacteriia</taxon>
        <taxon>Flavobacteriales</taxon>
        <taxon>Weeksellaceae</taxon>
        <taxon>Chryseobacterium group</taxon>
        <taxon>Chryseobacterium</taxon>
    </lineage>
</organism>
<evidence type="ECO:0000313" key="1">
    <source>
        <dbReference type="EMBL" id="REC79433.1"/>
    </source>
</evidence>
<accession>A0A3D9DN84</accession>
<protein>
    <submittedName>
        <fullName evidence="1">Uncharacterized protein</fullName>
    </submittedName>
</protein>
<dbReference type="OrthoDB" id="1263655at2"/>
<keyword evidence="2" id="KW-1185">Reference proteome</keyword>
<proteinExistence type="predicted"/>
<dbReference type="RefSeq" id="WP_111959604.1">
    <property type="nucleotide sequence ID" value="NZ_QNUH01000004.1"/>
</dbReference>
<dbReference type="Proteomes" id="UP000257030">
    <property type="component" value="Unassembled WGS sequence"/>
</dbReference>